<protein>
    <recommendedName>
        <fullName evidence="14">EF-hand domain-containing protein</fullName>
    </recommendedName>
</protein>
<sequence length="1598" mass="183386">MEQIPPPKEVKILETAEDIQERREEVLNRYEEFKQEARAKREKLEDSRRFQYFKRDADELESWIQEKLQAASDESYKDPTNLQAKIQKHQAFEAEVAAHSNAIVVLDNTGSEMISAGHFASETIRRRLEELHRLWELLLSRLAEKGMKLQQALVLVQFLRHCDEVMFWIHDKETFVCADEFGSDLEHVEVLQRKFDEFQKDMAAQEYRVTEVNQLAERLVLEGHPERETIVKRKDELNEAWQRLRQMALMRQERLFGAHEIQRFNRDADETIAWISEKDVVLGSDDYGRDLATVQTLQRKHEGVERDLAALEDKVSTLDGEAARLAAIHADHAPAIHAKRDEITNAWQKLVHKAKERRSELENSSALHRFLADYRDLVSWMSDIRALIAADDLAKDVPGAEALLERHQEHKGEMDARSDVIRSCAAAGQALVASGHRASAEVSAALDALQRDTDALHQLWDQRRVLYLQCMDLQLFYRDTEQADAWMHKQEAFLANEDVGDSLDSVEALLKKHEDFEKSLAAQEEKIKALDEFATKLIEGQHYAADDVAQRREMLLERRAALLEKSNQRRALLEDAYKYQQYERDCDETKGWINEKLKFATDDSYLDPTNLNGKVQKHQNFEQELQANKPRVDEITTVGNRLLQAEHFAKPQIDARLTELAGLWEKLVLASELKGSNLQEAAQQQQFNRAVEDIELWLSEVEGQLLSEDYGKDLTSVQNLQKKHALLEADVSSHAERIDAIRTQAEQFIERDHFDADNIKAKRDALVARYAALDKPMAIRKRRLLDSLQAQQLFRDLDDEAAWIREKEPIIASTNRGRDLIGVQNLMKKHQLVEADIQAHEDRIKDMNAQADALVSSGQFDSAGIGARRSAINERFERVRNLAAHRRARLHEANTLHQFFRDIADEESWIKEKKLLVASDDYGRDLTGVQNLLKKHKRLEAELASHEPAIQAVQEAGEKLMDVSNLGVPEIEQRLKALALAWAELQALAAERGAKLQQSLAYQQFLAKVDEEEAWISEKQQLVVVGECGDSMAAVQGLLKKHEALEAELAARAERVRELAAEGDALLQAGNLHSDALDHRIRALQAKLEKLTGLAARRKAALVDNSLYLQLLWKADVVESWIADKETHVRSDEFGRDLSTVQTLLTKQDTFDAGLAAFEHEGIQNITSLKEQLVAANHEQTPAIVKRHADVISRWQRLLADSAARKQRLLQLQDQFRQIEELYLTFAKKASAFNSWFENAEEDLTDPVRCNSIEEIRALKDAHAQFQASLSSAQSDFEALAALDEQIKSFNVGANPYTWFTMEALEETWRNLRKIIAERDIELTKEAQRQEENDKLRKEFAKHANAFHQWLTETRTSMMEGTGSLEQQLATLRQRAGEVRARRADLRRLEELGAALEEHLILDNRYTEHSTVGLAQQWDQLDQLSMRMQHNLEQQIQARNHSGVSEDALKEFSMMFKHFDKDRSGRLNHHEFKSCLRALGYDLPMVEEGQPDPEFEAILNVVDPNRDGQVSLQEYMAFMISKETENVHSSEEIENAFRAITAHQDRAYVTKDELYANLTKEMADYCVARMKPYVEPKTERPIPNALDYIDFTHTLFQN</sequence>
<dbReference type="GO" id="GO:0008017">
    <property type="term" value="F:microtubule binding"/>
    <property type="evidence" value="ECO:0007669"/>
    <property type="project" value="UniProtKB-ARBA"/>
</dbReference>
<dbReference type="FunFam" id="1.20.58.60:FF:000020">
    <property type="entry name" value="Spectrin alpha chain, non-erythrocytic 1"/>
    <property type="match status" value="5"/>
</dbReference>
<evidence type="ECO:0000256" key="3">
    <source>
        <dbReference type="ARBA" id="ARBA00006826"/>
    </source>
</evidence>
<feature type="domain" description="EF-hand" evidence="14">
    <location>
        <begin position="1490"/>
        <end position="1525"/>
    </location>
</feature>
<keyword evidence="16" id="KW-1185">Reference proteome</keyword>
<dbReference type="FunFam" id="1.20.58.60:FF:000017">
    <property type="entry name" value="Spectrin alpha chain, non-erythrocytic 1"/>
    <property type="match status" value="1"/>
</dbReference>
<keyword evidence="12" id="KW-0206">Cytoskeleton</keyword>
<dbReference type="PROSITE" id="PS50222">
    <property type="entry name" value="EF_HAND_2"/>
    <property type="match status" value="2"/>
</dbReference>
<evidence type="ECO:0000256" key="2">
    <source>
        <dbReference type="ARBA" id="ARBA00004544"/>
    </source>
</evidence>
<dbReference type="GO" id="GO:0045169">
    <property type="term" value="C:fusome"/>
    <property type="evidence" value="ECO:0007669"/>
    <property type="project" value="UniProtKB-ARBA"/>
</dbReference>
<dbReference type="Proteomes" id="UP000791440">
    <property type="component" value="Unassembled WGS sequence"/>
</dbReference>
<dbReference type="GO" id="GO:0016199">
    <property type="term" value="P:axon midline choice point recognition"/>
    <property type="evidence" value="ECO:0007669"/>
    <property type="project" value="UniProtKB-ARBA"/>
</dbReference>
<feature type="coiled-coil region" evidence="13">
    <location>
        <begin position="823"/>
        <end position="857"/>
    </location>
</feature>
<evidence type="ECO:0000256" key="8">
    <source>
        <dbReference type="ARBA" id="ARBA00022723"/>
    </source>
</evidence>
<dbReference type="FunFam" id="1.20.58.60:FF:000043">
    <property type="entry name" value="Spectrin alpha chain, non-erythrocytic 1"/>
    <property type="match status" value="1"/>
</dbReference>
<dbReference type="GO" id="GO:0005509">
    <property type="term" value="F:calcium ion binding"/>
    <property type="evidence" value="ECO:0007669"/>
    <property type="project" value="InterPro"/>
</dbReference>
<evidence type="ECO:0000256" key="1">
    <source>
        <dbReference type="ARBA" id="ARBA00004245"/>
    </source>
</evidence>
<dbReference type="InterPro" id="IPR018159">
    <property type="entry name" value="Spectrin/alpha-actinin"/>
</dbReference>
<dbReference type="FunFam" id="1.20.58.60:FF:000013">
    <property type="entry name" value="Spectrin alpha chain, non-erythrocytic 1"/>
    <property type="match status" value="1"/>
</dbReference>
<comment type="caution">
    <text evidence="15">The sequence shown here is derived from an EMBL/GenBank/DDBJ whole genome shotgun (WGS) entry which is preliminary data.</text>
</comment>
<feature type="coiled-coil region" evidence="13">
    <location>
        <begin position="16"/>
        <end position="47"/>
    </location>
</feature>
<reference evidence="15" key="1">
    <citation type="journal article" date="2016" name="Insect Biochem. Mol. Biol.">
        <title>Multifaceted biological insights from a draft genome sequence of the tobacco hornworm moth, Manduca sexta.</title>
        <authorList>
            <person name="Kanost M.R."/>
            <person name="Arrese E.L."/>
            <person name="Cao X."/>
            <person name="Chen Y.R."/>
            <person name="Chellapilla S."/>
            <person name="Goldsmith M.R."/>
            <person name="Grosse-Wilde E."/>
            <person name="Heckel D.G."/>
            <person name="Herndon N."/>
            <person name="Jiang H."/>
            <person name="Papanicolaou A."/>
            <person name="Qu J."/>
            <person name="Soulages J.L."/>
            <person name="Vogel H."/>
            <person name="Walters J."/>
            <person name="Waterhouse R.M."/>
            <person name="Ahn S.J."/>
            <person name="Almeida F.C."/>
            <person name="An C."/>
            <person name="Aqrawi P."/>
            <person name="Bretschneider A."/>
            <person name="Bryant W.B."/>
            <person name="Bucks S."/>
            <person name="Chao H."/>
            <person name="Chevignon G."/>
            <person name="Christen J.M."/>
            <person name="Clarke D.F."/>
            <person name="Dittmer N.T."/>
            <person name="Ferguson L.C.F."/>
            <person name="Garavelou S."/>
            <person name="Gordon K.H.J."/>
            <person name="Gunaratna R.T."/>
            <person name="Han Y."/>
            <person name="Hauser F."/>
            <person name="He Y."/>
            <person name="Heidel-Fischer H."/>
            <person name="Hirsh A."/>
            <person name="Hu Y."/>
            <person name="Jiang H."/>
            <person name="Kalra D."/>
            <person name="Klinner C."/>
            <person name="Konig C."/>
            <person name="Kovar C."/>
            <person name="Kroll A.R."/>
            <person name="Kuwar S.S."/>
            <person name="Lee S.L."/>
            <person name="Lehman R."/>
            <person name="Li K."/>
            <person name="Li Z."/>
            <person name="Liang H."/>
            <person name="Lovelace S."/>
            <person name="Lu Z."/>
            <person name="Mansfield J.H."/>
            <person name="McCulloch K.J."/>
            <person name="Mathew T."/>
            <person name="Morton B."/>
            <person name="Muzny D.M."/>
            <person name="Neunemann D."/>
            <person name="Ongeri F."/>
            <person name="Pauchet Y."/>
            <person name="Pu L.L."/>
            <person name="Pyrousis I."/>
            <person name="Rao X.J."/>
            <person name="Redding A."/>
            <person name="Roesel C."/>
            <person name="Sanchez-Gracia A."/>
            <person name="Schaack S."/>
            <person name="Shukla A."/>
            <person name="Tetreau G."/>
            <person name="Wang Y."/>
            <person name="Xiong G.H."/>
            <person name="Traut W."/>
            <person name="Walsh T.K."/>
            <person name="Worley K.C."/>
            <person name="Wu D."/>
            <person name="Wu W."/>
            <person name="Wu Y.Q."/>
            <person name="Zhang X."/>
            <person name="Zou Z."/>
            <person name="Zucker H."/>
            <person name="Briscoe A.D."/>
            <person name="Burmester T."/>
            <person name="Clem R.J."/>
            <person name="Feyereisen R."/>
            <person name="Grimmelikhuijzen C.J.P."/>
            <person name="Hamodrakas S.J."/>
            <person name="Hansson B.S."/>
            <person name="Huguet E."/>
            <person name="Jermiin L.S."/>
            <person name="Lan Q."/>
            <person name="Lehman H.K."/>
            <person name="Lorenzen M."/>
            <person name="Merzendorfer H."/>
            <person name="Michalopoulos I."/>
            <person name="Morton D.B."/>
            <person name="Muthukrishnan S."/>
            <person name="Oakeshott J.G."/>
            <person name="Palmer W."/>
            <person name="Park Y."/>
            <person name="Passarelli A.L."/>
            <person name="Rozas J."/>
            <person name="Schwartz L.M."/>
            <person name="Smith W."/>
            <person name="Southgate A."/>
            <person name="Vilcinskas A."/>
            <person name="Vogt R."/>
            <person name="Wang P."/>
            <person name="Werren J."/>
            <person name="Yu X.Q."/>
            <person name="Zhou J.J."/>
            <person name="Brown S.J."/>
            <person name="Scherer S.E."/>
            <person name="Richards S."/>
            <person name="Blissard G.W."/>
        </authorList>
    </citation>
    <scope>NUCLEOTIDE SEQUENCE</scope>
</reference>
<dbReference type="GO" id="GO:0042062">
    <property type="term" value="P:long-term strengthening of neuromuscular junction"/>
    <property type="evidence" value="ECO:0007669"/>
    <property type="project" value="UniProtKB-ARBA"/>
</dbReference>
<reference evidence="15" key="2">
    <citation type="submission" date="2020-12" db="EMBL/GenBank/DDBJ databases">
        <authorList>
            <person name="Kanost M."/>
        </authorList>
    </citation>
    <scope>NUCLEOTIDE SEQUENCE</scope>
</reference>
<dbReference type="PANTHER" id="PTHR11915">
    <property type="entry name" value="SPECTRIN/FILAMIN RELATED CYTOSKELETAL PROTEIN"/>
    <property type="match status" value="1"/>
</dbReference>
<dbReference type="FunFam" id="1.20.58.60:FF:000037">
    <property type="entry name" value="Spectrin alpha chain non-erythrocytic 1"/>
    <property type="match status" value="1"/>
</dbReference>
<keyword evidence="8" id="KW-0479">Metal-binding</keyword>
<dbReference type="InterPro" id="IPR018247">
    <property type="entry name" value="EF_Hand_1_Ca_BS"/>
</dbReference>
<dbReference type="GO" id="GO:0048790">
    <property type="term" value="P:maintenance of presynaptic active zone structure"/>
    <property type="evidence" value="ECO:0007669"/>
    <property type="project" value="UniProtKB-ARBA"/>
</dbReference>
<dbReference type="Pfam" id="PF00435">
    <property type="entry name" value="Spectrin"/>
    <property type="match status" value="13"/>
</dbReference>
<evidence type="ECO:0000313" key="15">
    <source>
        <dbReference type="EMBL" id="KAG6459727.1"/>
    </source>
</evidence>
<dbReference type="Pfam" id="PF08726">
    <property type="entry name" value="EFhand_Ca_insen"/>
    <property type="match status" value="1"/>
</dbReference>
<evidence type="ECO:0000256" key="5">
    <source>
        <dbReference type="ARBA" id="ARBA00022467"/>
    </source>
</evidence>
<dbReference type="InterPro" id="IPR002048">
    <property type="entry name" value="EF_hand_dom"/>
</dbReference>
<dbReference type="Pfam" id="PF13499">
    <property type="entry name" value="EF-hand_7"/>
    <property type="match status" value="1"/>
</dbReference>
<gene>
    <name evidence="15" type="ORF">O3G_MSEX011560</name>
</gene>
<dbReference type="SMART" id="SM01184">
    <property type="entry name" value="efhand_Ca_insen"/>
    <property type="match status" value="1"/>
</dbReference>
<accession>A0A922CVB4</accession>
<organism evidence="15 16">
    <name type="scientific">Manduca sexta</name>
    <name type="common">Tobacco hawkmoth</name>
    <name type="synonym">Tobacco hornworm</name>
    <dbReference type="NCBI Taxonomy" id="7130"/>
    <lineage>
        <taxon>Eukaryota</taxon>
        <taxon>Metazoa</taxon>
        <taxon>Ecdysozoa</taxon>
        <taxon>Arthropoda</taxon>
        <taxon>Hexapoda</taxon>
        <taxon>Insecta</taxon>
        <taxon>Pterygota</taxon>
        <taxon>Neoptera</taxon>
        <taxon>Endopterygota</taxon>
        <taxon>Lepidoptera</taxon>
        <taxon>Glossata</taxon>
        <taxon>Ditrysia</taxon>
        <taxon>Bombycoidea</taxon>
        <taxon>Sphingidae</taxon>
        <taxon>Sphinginae</taxon>
        <taxon>Sphingini</taxon>
        <taxon>Manduca</taxon>
    </lineage>
</organism>
<name>A0A922CVB4_MANSE</name>
<feature type="domain" description="EF-hand" evidence="14">
    <location>
        <begin position="1447"/>
        <end position="1482"/>
    </location>
</feature>
<evidence type="ECO:0000259" key="14">
    <source>
        <dbReference type="PROSITE" id="PS50222"/>
    </source>
</evidence>
<keyword evidence="5" id="KW-0117">Actin capping</keyword>
<dbReference type="InterPro" id="IPR014837">
    <property type="entry name" value="EF-hand_Ca_insen"/>
</dbReference>
<dbReference type="CDD" id="cd00176">
    <property type="entry name" value="SPEC"/>
    <property type="match status" value="8"/>
</dbReference>
<dbReference type="GO" id="GO:0005856">
    <property type="term" value="C:cytoskeleton"/>
    <property type="evidence" value="ECO:0007669"/>
    <property type="project" value="UniProtKB-SubCell"/>
</dbReference>
<dbReference type="SMART" id="SM00150">
    <property type="entry name" value="SPEC"/>
    <property type="match status" value="13"/>
</dbReference>
<keyword evidence="7" id="KW-0597">Phosphoprotein</keyword>
<dbReference type="GO" id="GO:0003779">
    <property type="term" value="F:actin binding"/>
    <property type="evidence" value="ECO:0007669"/>
    <property type="project" value="UniProtKB-KW"/>
</dbReference>
<feature type="coiled-coil region" evidence="13">
    <location>
        <begin position="294"/>
        <end position="321"/>
    </location>
</feature>
<evidence type="ECO:0000256" key="7">
    <source>
        <dbReference type="ARBA" id="ARBA00022553"/>
    </source>
</evidence>
<dbReference type="GO" id="GO:0005938">
    <property type="term" value="C:cell cortex"/>
    <property type="evidence" value="ECO:0007669"/>
    <property type="project" value="UniProtKB-SubCell"/>
</dbReference>
<evidence type="ECO:0000256" key="10">
    <source>
        <dbReference type="ARBA" id="ARBA00022837"/>
    </source>
</evidence>
<dbReference type="CDD" id="cd00051">
    <property type="entry name" value="EFh"/>
    <property type="match status" value="1"/>
</dbReference>
<feature type="coiled-coil region" evidence="13">
    <location>
        <begin position="1039"/>
        <end position="1094"/>
    </location>
</feature>
<dbReference type="GO" id="GO:0016328">
    <property type="term" value="C:lateral plasma membrane"/>
    <property type="evidence" value="ECO:0007669"/>
    <property type="project" value="UniProtKB-ARBA"/>
</dbReference>
<evidence type="ECO:0000256" key="9">
    <source>
        <dbReference type="ARBA" id="ARBA00022737"/>
    </source>
</evidence>
<proteinExistence type="inferred from homology"/>
<dbReference type="GO" id="GO:0031594">
    <property type="term" value="C:neuromuscular junction"/>
    <property type="evidence" value="ECO:0007669"/>
    <property type="project" value="UniProtKB-ARBA"/>
</dbReference>
<dbReference type="FunFam" id="1.20.58.60:FF:000007">
    <property type="entry name" value="Spectrin alpha chain non-erythrocytic 1"/>
    <property type="match status" value="1"/>
</dbReference>
<keyword evidence="13" id="KW-0175">Coiled coil</keyword>
<comment type="subcellular location">
    <subcellularLocation>
        <location evidence="2">Cytoplasm</location>
        <location evidence="2">Cell cortex</location>
    </subcellularLocation>
    <subcellularLocation>
        <location evidence="1">Cytoplasm</location>
        <location evidence="1">Cytoskeleton</location>
    </subcellularLocation>
</comment>
<dbReference type="PROSITE" id="PS00018">
    <property type="entry name" value="EF_HAND_1"/>
    <property type="match status" value="2"/>
</dbReference>
<dbReference type="FunFam" id="1.20.58.60:FF:000006">
    <property type="entry name" value="Spectrin alpha chain, non-erythrocytic 1"/>
    <property type="match status" value="1"/>
</dbReference>
<evidence type="ECO:0000256" key="4">
    <source>
        <dbReference type="ARBA" id="ARBA00022443"/>
    </source>
</evidence>
<dbReference type="GO" id="GO:0051693">
    <property type="term" value="P:actin filament capping"/>
    <property type="evidence" value="ECO:0007669"/>
    <property type="project" value="UniProtKB-KW"/>
</dbReference>
<dbReference type="SMART" id="SM00054">
    <property type="entry name" value="EFh"/>
    <property type="match status" value="2"/>
</dbReference>
<dbReference type="FunFam" id="1.20.58.60:FF:000035">
    <property type="entry name" value="Spectrin alpha chain, non-erythrocytic 1"/>
    <property type="match status" value="1"/>
</dbReference>
<evidence type="ECO:0000313" key="16">
    <source>
        <dbReference type="Proteomes" id="UP000791440"/>
    </source>
</evidence>
<keyword evidence="4" id="KW-0728">SH3 domain</keyword>
<keyword evidence="6" id="KW-0963">Cytoplasm</keyword>
<evidence type="ECO:0000256" key="12">
    <source>
        <dbReference type="ARBA" id="ARBA00023212"/>
    </source>
</evidence>
<keyword evidence="10" id="KW-0106">Calcium</keyword>
<dbReference type="FunFam" id="1.20.58.60:FF:000078">
    <property type="entry name" value="Spectrin alpha chain, non-erythrocytic 1"/>
    <property type="match status" value="1"/>
</dbReference>
<comment type="similarity">
    <text evidence="3">Belongs to the spectrin family.</text>
</comment>
<dbReference type="EMBL" id="JH668634">
    <property type="protein sequence ID" value="KAG6459727.1"/>
    <property type="molecule type" value="Genomic_DNA"/>
</dbReference>
<keyword evidence="9" id="KW-0677">Repeat</keyword>
<evidence type="ECO:0000256" key="6">
    <source>
        <dbReference type="ARBA" id="ARBA00022490"/>
    </source>
</evidence>
<dbReference type="FunFam" id="1.10.238.10:FF:000020">
    <property type="entry name" value="spectrin alpha chain, non-erythrocytic 1"/>
    <property type="match status" value="1"/>
</dbReference>
<keyword evidence="11" id="KW-0009">Actin-binding</keyword>
<dbReference type="GO" id="GO:0007274">
    <property type="term" value="P:neuromuscular synaptic transmission"/>
    <property type="evidence" value="ECO:0007669"/>
    <property type="project" value="UniProtKB-ARBA"/>
</dbReference>
<dbReference type="GO" id="GO:0045170">
    <property type="term" value="C:spectrosome"/>
    <property type="evidence" value="ECO:0007669"/>
    <property type="project" value="UniProtKB-ARBA"/>
</dbReference>
<dbReference type="GO" id="GO:0007026">
    <property type="term" value="P:negative regulation of microtubule depolymerization"/>
    <property type="evidence" value="ECO:0007669"/>
    <property type="project" value="UniProtKB-ARBA"/>
</dbReference>
<evidence type="ECO:0000256" key="11">
    <source>
        <dbReference type="ARBA" id="ARBA00023203"/>
    </source>
</evidence>
<dbReference type="InterPro" id="IPR002017">
    <property type="entry name" value="Spectrin_repeat"/>
</dbReference>
<evidence type="ECO:0000256" key="13">
    <source>
        <dbReference type="SAM" id="Coils"/>
    </source>
</evidence>